<feature type="binding site" evidence="7">
    <location>
        <position position="119"/>
    </location>
    <ligand>
        <name>substrate</name>
    </ligand>
</feature>
<dbReference type="InterPro" id="IPR006096">
    <property type="entry name" value="Glu/Leu/Phe/Val/Trp_DH_C"/>
</dbReference>
<accession>A0A1E5UC88</accession>
<dbReference type="InterPro" id="IPR036291">
    <property type="entry name" value="NAD(P)-bd_dom_sf"/>
</dbReference>
<dbReference type="InterPro" id="IPR006095">
    <property type="entry name" value="Glu/Leu/Phe/Val/Trp_DH"/>
</dbReference>
<evidence type="ECO:0000256" key="7">
    <source>
        <dbReference type="PIRSR" id="PIRSR000185-2"/>
    </source>
</evidence>
<proteinExistence type="inferred from homology"/>
<evidence type="ECO:0000256" key="4">
    <source>
        <dbReference type="ARBA" id="ARBA00023027"/>
    </source>
</evidence>
<feature type="binding site" evidence="7">
    <location>
        <position position="245"/>
    </location>
    <ligand>
        <name>NAD(+)</name>
        <dbReference type="ChEBI" id="CHEBI:57540"/>
    </ligand>
</feature>
<keyword evidence="4 7" id="KW-0520">NAD</keyword>
<feature type="active site" description="Proton donor" evidence="6">
    <location>
        <position position="131"/>
    </location>
</feature>
<dbReference type="CDD" id="cd05313">
    <property type="entry name" value="NAD_bind_2_Glu_DH"/>
    <property type="match status" value="1"/>
</dbReference>
<dbReference type="InterPro" id="IPR033922">
    <property type="entry name" value="NAD_bind_Glu_DH"/>
</dbReference>
<evidence type="ECO:0000256" key="3">
    <source>
        <dbReference type="ARBA" id="ARBA00023002"/>
    </source>
</evidence>
<comment type="similarity">
    <text evidence="1 5 9">Belongs to the Glu/Leu/Phe/Val dehydrogenases family.</text>
</comment>
<feature type="binding site" evidence="7">
    <location>
        <position position="95"/>
    </location>
    <ligand>
        <name>substrate</name>
    </ligand>
</feature>
<dbReference type="PANTHER" id="PTHR43571:SF1">
    <property type="entry name" value="NADP-SPECIFIC GLUTAMATE DEHYDROGENASE 1-RELATED"/>
    <property type="match status" value="1"/>
</dbReference>
<dbReference type="RefSeq" id="WP_069799781.1">
    <property type="nucleotide sequence ID" value="NZ_CP034157.1"/>
</dbReference>
<dbReference type="Gene3D" id="1.10.285.10">
    <property type="entry name" value="Glutamate Dehydrogenase, chain A, domain 3"/>
    <property type="match status" value="2"/>
</dbReference>
<dbReference type="InterPro" id="IPR014362">
    <property type="entry name" value="Glu_DH"/>
</dbReference>
<name>A0A1E5UC88_9FLAO</name>
<comment type="subunit">
    <text evidence="2">Homohexamer.</text>
</comment>
<dbReference type="SMART" id="SM00839">
    <property type="entry name" value="ELFV_dehydrog"/>
    <property type="match status" value="1"/>
</dbReference>
<comment type="caution">
    <text evidence="11">The sequence shown here is derived from an EMBL/GenBank/DDBJ whole genome shotgun (WGS) entry which is preliminary data.</text>
</comment>
<dbReference type="NCBIfam" id="NF006929">
    <property type="entry name" value="PRK09414.1"/>
    <property type="match status" value="1"/>
</dbReference>
<evidence type="ECO:0000256" key="2">
    <source>
        <dbReference type="ARBA" id="ARBA00011643"/>
    </source>
</evidence>
<dbReference type="GO" id="GO:0004354">
    <property type="term" value="F:glutamate dehydrogenase (NADP+) activity"/>
    <property type="evidence" value="ECO:0007669"/>
    <property type="project" value="TreeGrafter"/>
</dbReference>
<dbReference type="GO" id="GO:0006537">
    <property type="term" value="P:glutamate biosynthetic process"/>
    <property type="evidence" value="ECO:0007669"/>
    <property type="project" value="TreeGrafter"/>
</dbReference>
<evidence type="ECO:0000256" key="8">
    <source>
        <dbReference type="PIRSR" id="PIRSR000185-3"/>
    </source>
</evidence>
<dbReference type="FunFam" id="1.10.285.10:FF:000001">
    <property type="entry name" value="Glutamate dehydrogenase"/>
    <property type="match status" value="1"/>
</dbReference>
<dbReference type="InterPro" id="IPR050724">
    <property type="entry name" value="Glu_Leu_Phe_Val_DH"/>
</dbReference>
<dbReference type="SUPFAM" id="SSF51735">
    <property type="entry name" value="NAD(P)-binding Rossmann-fold domains"/>
    <property type="match status" value="1"/>
</dbReference>
<protein>
    <recommendedName>
        <fullName evidence="5">Glutamate dehydrogenase</fullName>
    </recommendedName>
</protein>
<dbReference type="PATRIC" id="fig|237258.4.peg.558"/>
<dbReference type="OrthoDB" id="9803297at2"/>
<reference evidence="11 12" key="1">
    <citation type="submission" date="2016-09" db="EMBL/GenBank/DDBJ databases">
        <authorList>
            <person name="Capua I."/>
            <person name="De Benedictis P."/>
            <person name="Joannis T."/>
            <person name="Lombin L.H."/>
            <person name="Cattoli G."/>
        </authorList>
    </citation>
    <scope>NUCLEOTIDE SEQUENCE [LARGE SCALE GENOMIC DNA]</scope>
    <source>
        <strain evidence="11 12">NRS-1</strain>
    </source>
</reference>
<dbReference type="PROSITE" id="PS00074">
    <property type="entry name" value="GLFV_DEHYDROGENASE"/>
    <property type="match status" value="1"/>
</dbReference>
<sequence>MEQNTIEQKIQEFVAKIEAKNPNEPEFLQAVKEVAVTVIPFIATKEEYRGMKLLERMAEPERVIIFRVPWVDDKGEIQVNRGFRIQMNSAIGPYKGGIRFHPTVNLSVLKFLAFEQVFKNSLTTLPMGGGKGGSDFDPTGKSNNEIMRFCQSFMTEMCKHIGPETDVPAGDIGVGAREIGYLFGQYKRIKNEFTGVLTGKGLAYGGSLIRPEATGYGVVYFGEQMLKTNGEDFKDKIVTVSGFGNVAWGVIKKIEELGGKAVTISGPDGYVYDKDGITGEKIDFLLELRASGNNRAEDYVKKFPTAEFHAGKRPWEVKCDVAIPAATQNELHLEDAKNLVENGCRCVVEAANMPSTLDAINYFLDNKVLFSPGKASNAGGVATSGLEMTQNSIRLNWSSEEVDARLKEIMIGIHNACRKYGKEEDGYVNYVKGANIAGFVKVAEAMLAQGVV</sequence>
<keyword evidence="7" id="KW-0547">Nucleotide-binding</keyword>
<dbReference type="GO" id="GO:0000166">
    <property type="term" value="F:nucleotide binding"/>
    <property type="evidence" value="ECO:0007669"/>
    <property type="project" value="UniProtKB-KW"/>
</dbReference>
<dbReference type="PRINTS" id="PR00082">
    <property type="entry name" value="GLFDHDRGNASE"/>
</dbReference>
<dbReference type="PANTHER" id="PTHR43571">
    <property type="entry name" value="NADP-SPECIFIC GLUTAMATE DEHYDROGENASE 1-RELATED"/>
    <property type="match status" value="1"/>
</dbReference>
<evidence type="ECO:0000259" key="10">
    <source>
        <dbReference type="SMART" id="SM00839"/>
    </source>
</evidence>
<dbReference type="InterPro" id="IPR033524">
    <property type="entry name" value="Glu/Leu/Phe/Val_DH_AS"/>
</dbReference>
<dbReference type="EMBL" id="MKGI01000076">
    <property type="protein sequence ID" value="OEL10553.1"/>
    <property type="molecule type" value="Genomic_DNA"/>
</dbReference>
<feature type="binding site" evidence="7">
    <location>
        <position position="116"/>
    </location>
    <ligand>
        <name>substrate</name>
    </ligand>
</feature>
<evidence type="ECO:0000313" key="12">
    <source>
        <dbReference type="Proteomes" id="UP000095601"/>
    </source>
</evidence>
<dbReference type="STRING" id="237258.SAMN04489756_10477"/>
<dbReference type="PIRSF" id="PIRSF000185">
    <property type="entry name" value="Glu_DH"/>
    <property type="match status" value="1"/>
</dbReference>
<evidence type="ECO:0000256" key="5">
    <source>
        <dbReference type="PIRNR" id="PIRNR000185"/>
    </source>
</evidence>
<keyword evidence="12" id="KW-1185">Reference proteome</keyword>
<dbReference type="NCBIfam" id="NF010633">
    <property type="entry name" value="PRK14030.1"/>
    <property type="match status" value="1"/>
</dbReference>
<dbReference type="InterPro" id="IPR006097">
    <property type="entry name" value="Glu/Leu/Phe/Val/Trp_DH_dimer"/>
</dbReference>
<dbReference type="SUPFAM" id="SSF53223">
    <property type="entry name" value="Aminoacid dehydrogenase-like, N-terminal domain"/>
    <property type="match status" value="1"/>
</dbReference>
<dbReference type="Gene3D" id="3.40.50.10860">
    <property type="entry name" value="Leucine Dehydrogenase, chain A, domain 1"/>
    <property type="match status" value="1"/>
</dbReference>
<feature type="binding site" evidence="7">
    <location>
        <position position="170"/>
    </location>
    <ligand>
        <name>substrate</name>
    </ligand>
</feature>
<dbReference type="GO" id="GO:0005829">
    <property type="term" value="C:cytosol"/>
    <property type="evidence" value="ECO:0007669"/>
    <property type="project" value="TreeGrafter"/>
</dbReference>
<dbReference type="FunFam" id="3.40.50.10860:FF:000002">
    <property type="entry name" value="Glutamate dehydrogenase"/>
    <property type="match status" value="1"/>
</dbReference>
<dbReference type="KEGG" id="cnr:EB819_11485"/>
<organism evidence="11 12">
    <name type="scientific">Cloacibacterium normanense</name>
    <dbReference type="NCBI Taxonomy" id="237258"/>
    <lineage>
        <taxon>Bacteria</taxon>
        <taxon>Pseudomonadati</taxon>
        <taxon>Bacteroidota</taxon>
        <taxon>Flavobacteriia</taxon>
        <taxon>Flavobacteriales</taxon>
        <taxon>Weeksellaceae</taxon>
    </lineage>
</organism>
<dbReference type="Pfam" id="PF02812">
    <property type="entry name" value="ELFV_dehydrog_N"/>
    <property type="match status" value="1"/>
</dbReference>
<feature type="binding site" evidence="7">
    <location>
        <position position="214"/>
    </location>
    <ligand>
        <name>NAD(+)</name>
        <dbReference type="ChEBI" id="CHEBI:57540"/>
    </ligand>
</feature>
<dbReference type="InterPro" id="IPR046346">
    <property type="entry name" value="Aminoacid_DH-like_N_sf"/>
</dbReference>
<gene>
    <name evidence="11" type="ORF">BHF72_0376</name>
</gene>
<dbReference type="Pfam" id="PF00208">
    <property type="entry name" value="ELFV_dehydrog"/>
    <property type="match status" value="1"/>
</dbReference>
<evidence type="ECO:0000313" key="11">
    <source>
        <dbReference type="EMBL" id="OEL10553.1"/>
    </source>
</evidence>
<dbReference type="FunFam" id="3.40.50.720:FF:000030">
    <property type="entry name" value="Glutamate dehydrogenase"/>
    <property type="match status" value="1"/>
</dbReference>
<feature type="site" description="Important for catalysis" evidence="8">
    <location>
        <position position="171"/>
    </location>
</feature>
<evidence type="ECO:0000256" key="6">
    <source>
        <dbReference type="PIRSR" id="PIRSR000185-1"/>
    </source>
</evidence>
<dbReference type="Gene3D" id="3.40.50.720">
    <property type="entry name" value="NAD(P)-binding Rossmann-like Domain"/>
    <property type="match status" value="1"/>
</dbReference>
<feature type="domain" description="Glutamate/phenylalanine/leucine/valine/L-tryptophan dehydrogenase C-terminal" evidence="10">
    <location>
        <begin position="207"/>
        <end position="450"/>
    </location>
</feature>
<evidence type="ECO:0000256" key="9">
    <source>
        <dbReference type="RuleBase" id="RU004417"/>
    </source>
</evidence>
<dbReference type="Proteomes" id="UP000095601">
    <property type="component" value="Unassembled WGS sequence"/>
</dbReference>
<feature type="binding site" evidence="7">
    <location>
        <position position="384"/>
    </location>
    <ligand>
        <name>substrate</name>
    </ligand>
</feature>
<dbReference type="AlphaFoldDB" id="A0A1E5UC88"/>
<keyword evidence="3 5" id="KW-0560">Oxidoreductase</keyword>
<evidence type="ECO:0000256" key="1">
    <source>
        <dbReference type="ARBA" id="ARBA00006382"/>
    </source>
</evidence>